<accession>A0AAW4VTT0</accession>
<comment type="caution">
    <text evidence="4">The sequence shown here is derived from an EMBL/GenBank/DDBJ whole genome shotgun (WGS) entry which is preliminary data.</text>
</comment>
<dbReference type="Pfam" id="PF12464">
    <property type="entry name" value="Mac"/>
    <property type="match status" value="1"/>
</dbReference>
<reference evidence="4" key="1">
    <citation type="submission" date="2021-10" db="EMBL/GenBank/DDBJ databases">
        <title>Collection of gut derived symbiotic bacterial strains cultured from healthy donors.</title>
        <authorList>
            <person name="Lin H."/>
            <person name="Littmann E."/>
            <person name="Kohout C."/>
            <person name="Pamer E.G."/>
        </authorList>
    </citation>
    <scope>NUCLEOTIDE SEQUENCE</scope>
    <source>
        <strain evidence="4">DFI.4.48</strain>
    </source>
</reference>
<dbReference type="RefSeq" id="WP_396133328.1">
    <property type="nucleotide sequence ID" value="NZ_JAJDKZ010000181.1"/>
</dbReference>
<dbReference type="Proteomes" id="UP001198439">
    <property type="component" value="Unassembled WGS sequence"/>
</dbReference>
<comment type="similarity">
    <text evidence="1">Belongs to the transferase hexapeptide repeat family.</text>
</comment>
<evidence type="ECO:0000313" key="5">
    <source>
        <dbReference type="Proteomes" id="UP001198439"/>
    </source>
</evidence>
<name>A0AAW4VTT0_9FIRM</name>
<dbReference type="GO" id="GO:0016407">
    <property type="term" value="F:acetyltransferase activity"/>
    <property type="evidence" value="ECO:0007669"/>
    <property type="project" value="InterPro"/>
</dbReference>
<feature type="domain" description="Maltose/galactoside acetyltransferase" evidence="3">
    <location>
        <begin position="10"/>
        <end position="36"/>
    </location>
</feature>
<dbReference type="EMBL" id="JAJDKZ010000181">
    <property type="protein sequence ID" value="MCB8611591.1"/>
    <property type="molecule type" value="Genomic_DNA"/>
</dbReference>
<evidence type="ECO:0000256" key="1">
    <source>
        <dbReference type="ARBA" id="ARBA00007274"/>
    </source>
</evidence>
<keyword evidence="2" id="KW-0808">Transferase</keyword>
<organism evidence="4 5">
    <name type="scientific">Faecalibacillus faecis</name>
    <dbReference type="NCBI Taxonomy" id="1982628"/>
    <lineage>
        <taxon>Bacteria</taxon>
        <taxon>Bacillati</taxon>
        <taxon>Bacillota</taxon>
        <taxon>Erysipelotrichia</taxon>
        <taxon>Erysipelotrichales</taxon>
        <taxon>Coprobacillaceae</taxon>
        <taxon>Faecalibacillus</taxon>
    </lineage>
</organism>
<gene>
    <name evidence="4" type="ORF">LJD69_13440</name>
</gene>
<sequence>MTEKEKAALGMLYNANYDTDLKEERLDCQELCAEYNR</sequence>
<protein>
    <submittedName>
        <fullName evidence="4">Sugar O-acetyltransferase</fullName>
    </submittedName>
</protein>
<proteinExistence type="inferred from homology"/>
<evidence type="ECO:0000256" key="2">
    <source>
        <dbReference type="ARBA" id="ARBA00022679"/>
    </source>
</evidence>
<evidence type="ECO:0000313" key="4">
    <source>
        <dbReference type="EMBL" id="MCB8611591.1"/>
    </source>
</evidence>
<evidence type="ECO:0000259" key="3">
    <source>
        <dbReference type="Pfam" id="PF12464"/>
    </source>
</evidence>
<feature type="non-terminal residue" evidence="4">
    <location>
        <position position="37"/>
    </location>
</feature>
<dbReference type="InterPro" id="IPR024688">
    <property type="entry name" value="Mac_dom"/>
</dbReference>
<dbReference type="AlphaFoldDB" id="A0AAW4VTT0"/>